<dbReference type="GO" id="GO:0005506">
    <property type="term" value="F:iron ion binding"/>
    <property type="evidence" value="ECO:0007669"/>
    <property type="project" value="InterPro"/>
</dbReference>
<evidence type="ECO:0000313" key="15">
    <source>
        <dbReference type="EMBL" id="KEZ42107.1"/>
    </source>
</evidence>
<keyword evidence="5 12" id="KW-0479">Metal-binding</keyword>
<organism evidence="15 16">
    <name type="scientific">Pseudallescheria apiosperma</name>
    <name type="common">Scedosporium apiospermum</name>
    <dbReference type="NCBI Taxonomy" id="563466"/>
    <lineage>
        <taxon>Eukaryota</taxon>
        <taxon>Fungi</taxon>
        <taxon>Dikarya</taxon>
        <taxon>Ascomycota</taxon>
        <taxon>Pezizomycotina</taxon>
        <taxon>Sordariomycetes</taxon>
        <taxon>Hypocreomycetidae</taxon>
        <taxon>Microascales</taxon>
        <taxon>Microascaceae</taxon>
        <taxon>Scedosporium</taxon>
    </lineage>
</organism>
<feature type="compositionally biased region" description="Polar residues" evidence="13">
    <location>
        <begin position="942"/>
        <end position="954"/>
    </location>
</feature>
<dbReference type="GO" id="GO:0004497">
    <property type="term" value="F:monooxygenase activity"/>
    <property type="evidence" value="ECO:0007669"/>
    <property type="project" value="UniProtKB-KW"/>
</dbReference>
<comment type="caution">
    <text evidence="15">The sequence shown here is derived from an EMBL/GenBank/DDBJ whole genome shotgun (WGS) entry which is preliminary data.</text>
</comment>
<dbReference type="OrthoDB" id="1470350at2759"/>
<evidence type="ECO:0000256" key="2">
    <source>
        <dbReference type="ARBA" id="ARBA00004972"/>
    </source>
</evidence>
<feature type="region of interest" description="Disordered" evidence="13">
    <location>
        <begin position="926"/>
        <end position="955"/>
    </location>
</feature>
<dbReference type="Pfam" id="PF00067">
    <property type="entry name" value="p450"/>
    <property type="match status" value="1"/>
</dbReference>
<evidence type="ECO:0000256" key="5">
    <source>
        <dbReference type="ARBA" id="ARBA00022723"/>
    </source>
</evidence>
<evidence type="ECO:0000256" key="13">
    <source>
        <dbReference type="SAM" id="MobiDB-lite"/>
    </source>
</evidence>
<keyword evidence="14" id="KW-1133">Transmembrane helix</keyword>
<dbReference type="PRINTS" id="PR00385">
    <property type="entry name" value="P450"/>
</dbReference>
<evidence type="ECO:0000313" key="16">
    <source>
        <dbReference type="Proteomes" id="UP000028545"/>
    </source>
</evidence>
<keyword evidence="16" id="KW-1185">Reference proteome</keyword>
<evidence type="ECO:0000256" key="4">
    <source>
        <dbReference type="ARBA" id="ARBA00022617"/>
    </source>
</evidence>
<dbReference type="Proteomes" id="UP000028545">
    <property type="component" value="Unassembled WGS sequence"/>
</dbReference>
<dbReference type="PRINTS" id="PR00463">
    <property type="entry name" value="EP450I"/>
</dbReference>
<feature type="binding site" description="axial binding residue" evidence="12">
    <location>
        <position position="470"/>
    </location>
    <ligand>
        <name>heme</name>
        <dbReference type="ChEBI" id="CHEBI:30413"/>
    </ligand>
    <ligandPart>
        <name>Fe</name>
        <dbReference type="ChEBI" id="CHEBI:18248"/>
    </ligandPart>
</feature>
<evidence type="ECO:0000256" key="10">
    <source>
        <dbReference type="ARBA" id="ARBA00068222"/>
    </source>
</evidence>
<keyword evidence="14" id="KW-0812">Transmembrane</keyword>
<dbReference type="GO" id="GO:0020037">
    <property type="term" value="F:heme binding"/>
    <property type="evidence" value="ECO:0007669"/>
    <property type="project" value="InterPro"/>
</dbReference>
<evidence type="ECO:0000256" key="7">
    <source>
        <dbReference type="ARBA" id="ARBA00023026"/>
    </source>
</evidence>
<evidence type="ECO:0000256" key="3">
    <source>
        <dbReference type="ARBA" id="ARBA00010617"/>
    </source>
</evidence>
<protein>
    <recommendedName>
        <fullName evidence="10">Cytochrome P450 monooxygenase ABA1</fullName>
    </recommendedName>
    <alternativeName>
        <fullName evidence="11">Abscisic acid biosynthesis protein 1</fullName>
    </alternativeName>
    <alternativeName>
        <fullName evidence="9">Cytochrome P450 monooxygenase aba1</fullName>
    </alternativeName>
</protein>
<evidence type="ECO:0000256" key="1">
    <source>
        <dbReference type="ARBA" id="ARBA00001971"/>
    </source>
</evidence>
<sequence>MGWLTYISENKWLWVAAAVAVFSAGKIRQYYRLRKFGGPFSTGMSEFWHIRALFSWKPHDKYKEVCDKYGGFDRERLSLFNIYFVGSIARIGPNDLVTSSPELLFHMNSIRSPYTRADYYYLATRFQAGKNHVFSELDEEKHKRRRQQLAAGYSGKDNSRLELSIDTHITELIDLVHSKYLSTESRANPFDFARKIQYFTLDVISNIGFGEPFGDLRADADVDTFVESGEIGLVVNAVSIALGLTKFIHTPIIFKFLGPSEKDKVGLGKLVANARAVVQDRLKQDTEKRSDMISSFFRHGLAEEDLVSETCLQIVAGSDTTASSLRGIMLYLLTHPRIYNKLRAEIDAAIRDGLAPPSPGVISDAQCRKLPYIHAVIKEANRLHPPVTSQLPKRVPDGGDTVVVDGQPVFLPGGTHISCAIVALNRRKDVFGEDADEFRPERWLLETDDAKLALMNRTHEIIFGYGKNQCLGKAIALMEISKVLFELIRNFDWSLANPAEPWTEHNYAGLYSHKNITENGVRKGKRVQLHKELDAFLDASNTDQASIDAISKYLQSRADEYGTIVEKLLPADEIEERLRIARKIQAEIWDGIDDEKLKDLTRLTVLQLAIIMTIPLEYLRQNVSDSLPFDAIRRLVHLFLRAPRYFASEDYYSPPPGDSGAETIPEREMIKQNRDEGLECRKRDGYGCVLGTDGDEVCHIVPFGLNSSKSSFYMTSRAKAAHILLPGPDSKRRFQSLLLAHLGCSDKVWNMLDIDEYMQHAWARASFALKCVGVVPETEQDSAVQLQFYWMPNSQALPHGAQDLDAGQGEGETKTGDSAWKRTVNLDMGEGKKLVEDWKQGIYLRELEVFETGDIGYAEGHPPVSCLPHSGGIFPIIVTPADAEKMKTMLDIQWACIQIATMSGAAGSAEFLADDTFNEDARPAELRNQHQVHPAKRRCPSNRGSSGANPTRSLPYQLAEDLPRALPTGNEMEWVLPEK</sequence>
<name>A0A084G445_PSEDA</name>
<keyword evidence="14" id="KW-0472">Membrane</keyword>
<comment type="pathway">
    <text evidence="2">Hormone biosynthesis.</text>
</comment>
<dbReference type="InterPro" id="IPR050121">
    <property type="entry name" value="Cytochrome_P450_monoxygenase"/>
</dbReference>
<dbReference type="HOGENOM" id="CLU_303871_0_0_1"/>
<keyword evidence="4 12" id="KW-0349">Heme</keyword>
<proteinExistence type="inferred from homology"/>
<dbReference type="GO" id="GO:0016705">
    <property type="term" value="F:oxidoreductase activity, acting on paired donors, with incorporation or reduction of molecular oxygen"/>
    <property type="evidence" value="ECO:0007669"/>
    <property type="project" value="InterPro"/>
</dbReference>
<feature type="transmembrane region" description="Helical" evidence="14">
    <location>
        <begin position="12"/>
        <end position="31"/>
    </location>
</feature>
<dbReference type="Gene3D" id="1.10.630.10">
    <property type="entry name" value="Cytochrome P450"/>
    <property type="match status" value="1"/>
</dbReference>
<evidence type="ECO:0000256" key="12">
    <source>
        <dbReference type="PIRSR" id="PIRSR602401-1"/>
    </source>
</evidence>
<keyword evidence="8" id="KW-0503">Monooxygenase</keyword>
<dbReference type="AlphaFoldDB" id="A0A084G445"/>
<dbReference type="CDD" id="cd11060">
    <property type="entry name" value="CYP57A1-like"/>
    <property type="match status" value="1"/>
</dbReference>
<dbReference type="InterPro" id="IPR001128">
    <property type="entry name" value="Cyt_P450"/>
</dbReference>
<dbReference type="PANTHER" id="PTHR24305">
    <property type="entry name" value="CYTOCHROME P450"/>
    <property type="match status" value="1"/>
</dbReference>
<dbReference type="InterPro" id="IPR036396">
    <property type="entry name" value="Cyt_P450_sf"/>
</dbReference>
<accession>A0A084G445</accession>
<evidence type="ECO:0000256" key="6">
    <source>
        <dbReference type="ARBA" id="ARBA00023004"/>
    </source>
</evidence>
<keyword evidence="7" id="KW-0843">Virulence</keyword>
<dbReference type="FunFam" id="1.10.630.10:FF:000076">
    <property type="entry name" value="Cytochrome P450 monooxygenase"/>
    <property type="match status" value="1"/>
</dbReference>
<dbReference type="SUPFAM" id="SSF48264">
    <property type="entry name" value="Cytochrome P450"/>
    <property type="match status" value="1"/>
</dbReference>
<dbReference type="RefSeq" id="XP_016641906.1">
    <property type="nucleotide sequence ID" value="XM_016788472.1"/>
</dbReference>
<dbReference type="PANTHER" id="PTHR24305:SF236">
    <property type="entry name" value="PISATIN DEMETHYLASE"/>
    <property type="match status" value="1"/>
</dbReference>
<evidence type="ECO:0000256" key="11">
    <source>
        <dbReference type="ARBA" id="ARBA00079990"/>
    </source>
</evidence>
<keyword evidence="8" id="KW-0560">Oxidoreductase</keyword>
<reference evidence="15 16" key="1">
    <citation type="journal article" date="2014" name="Genome Announc.">
        <title>Draft genome sequence of the pathogenic fungus Scedosporium apiospermum.</title>
        <authorList>
            <person name="Vandeputte P."/>
            <person name="Ghamrawi S."/>
            <person name="Rechenmann M."/>
            <person name="Iltis A."/>
            <person name="Giraud S."/>
            <person name="Fleury M."/>
            <person name="Thornton C."/>
            <person name="Delhaes L."/>
            <person name="Meyer W."/>
            <person name="Papon N."/>
            <person name="Bouchara J.P."/>
        </authorList>
    </citation>
    <scope>NUCLEOTIDE SEQUENCE [LARGE SCALE GENOMIC DNA]</scope>
    <source>
        <strain evidence="15 16">IHEM 14462</strain>
    </source>
</reference>
<dbReference type="EMBL" id="JOWA01000102">
    <property type="protein sequence ID" value="KEZ42107.1"/>
    <property type="molecule type" value="Genomic_DNA"/>
</dbReference>
<evidence type="ECO:0000256" key="8">
    <source>
        <dbReference type="ARBA" id="ARBA00023033"/>
    </source>
</evidence>
<comment type="similarity">
    <text evidence="3">Belongs to the cytochrome P450 family.</text>
</comment>
<comment type="cofactor">
    <cofactor evidence="1 12">
        <name>heme</name>
        <dbReference type="ChEBI" id="CHEBI:30413"/>
    </cofactor>
</comment>
<dbReference type="KEGG" id="sapo:SAPIO_CDS6347"/>
<evidence type="ECO:0000256" key="9">
    <source>
        <dbReference type="ARBA" id="ARBA00067672"/>
    </source>
</evidence>
<gene>
    <name evidence="15" type="ORF">SAPIO_CDS6347</name>
</gene>
<dbReference type="VEuPathDB" id="FungiDB:SAPIO_CDS6347"/>
<evidence type="ECO:0000256" key="14">
    <source>
        <dbReference type="SAM" id="Phobius"/>
    </source>
</evidence>
<dbReference type="GeneID" id="27725419"/>
<dbReference type="InterPro" id="IPR002401">
    <property type="entry name" value="Cyt_P450_E_grp-I"/>
</dbReference>
<keyword evidence="6 12" id="KW-0408">Iron</keyword>